<evidence type="ECO:0008006" key="3">
    <source>
        <dbReference type="Google" id="ProtNLM"/>
    </source>
</evidence>
<dbReference type="SUPFAM" id="SSF46955">
    <property type="entry name" value="Putative DNA-binding domain"/>
    <property type="match status" value="1"/>
</dbReference>
<evidence type="ECO:0000313" key="1">
    <source>
        <dbReference type="EMBL" id="MEO1769185.1"/>
    </source>
</evidence>
<accession>A0ABV0EKM0</accession>
<keyword evidence="2" id="KW-1185">Reference proteome</keyword>
<evidence type="ECO:0000313" key="2">
    <source>
        <dbReference type="Proteomes" id="UP000664357"/>
    </source>
</evidence>
<dbReference type="InterPro" id="IPR009061">
    <property type="entry name" value="DNA-bd_dom_put_sf"/>
</dbReference>
<name>A0ABV0EKM0_9ENTE</name>
<protein>
    <recommendedName>
        <fullName evidence="3">Helix-turn-helix domain-containing protein</fullName>
    </recommendedName>
</protein>
<proteinExistence type="predicted"/>
<dbReference type="Gene3D" id="1.10.10.10">
    <property type="entry name" value="Winged helix-like DNA-binding domain superfamily/Winged helix DNA-binding domain"/>
    <property type="match status" value="1"/>
</dbReference>
<dbReference type="Proteomes" id="UP000664357">
    <property type="component" value="Unassembled WGS sequence"/>
</dbReference>
<comment type="caution">
    <text evidence="1">The sequence shown here is derived from an EMBL/GenBank/DDBJ whole genome shotgun (WGS) entry which is preliminary data.</text>
</comment>
<gene>
    <name evidence="1" type="ORF">JZO67_001136</name>
</gene>
<dbReference type="EMBL" id="JAFREL020000001">
    <property type="protein sequence ID" value="MEO1769185.1"/>
    <property type="molecule type" value="Genomic_DNA"/>
</dbReference>
<dbReference type="InterPro" id="IPR036388">
    <property type="entry name" value="WH-like_DNA-bd_sf"/>
</dbReference>
<organism evidence="1 2">
    <name type="scientific">Candidatus Enterococcus ferrettii</name>
    <dbReference type="NCBI Taxonomy" id="2815324"/>
    <lineage>
        <taxon>Bacteria</taxon>
        <taxon>Bacillati</taxon>
        <taxon>Bacillota</taxon>
        <taxon>Bacilli</taxon>
        <taxon>Lactobacillales</taxon>
        <taxon>Enterococcaceae</taxon>
        <taxon>Enterococcus</taxon>
    </lineage>
</organism>
<sequence>MTILINSENFMHLISKQKQFMEVKSMTKIEILLSDDQLSVIAGQLSDLITTEIDKIKKQENLNHRYMNKKQTCNYLQISNNTLDGWIKDGLPIIKIHGSNRFDRIAVDQWLSNLAK</sequence>
<reference evidence="1 2" key="1">
    <citation type="submission" date="2024-02" db="EMBL/GenBank/DDBJ databases">
        <title>The Genome Sequence of Enterococcus sp. DIV0159.</title>
        <authorList>
            <person name="Earl A."/>
            <person name="Manson A."/>
            <person name="Gilmore M."/>
            <person name="Sanders J."/>
            <person name="Shea T."/>
            <person name="Howe W."/>
            <person name="Livny J."/>
            <person name="Cuomo C."/>
            <person name="Neafsey D."/>
            <person name="Birren B."/>
        </authorList>
    </citation>
    <scope>NUCLEOTIDE SEQUENCE [LARGE SCALE GENOMIC DNA]</scope>
    <source>
        <strain evidence="1 2">665A</strain>
    </source>
</reference>